<dbReference type="PANTHER" id="PTHR22911:SF137">
    <property type="entry name" value="SOLUTE CARRIER FAMILY 35 MEMBER G2-RELATED"/>
    <property type="match status" value="1"/>
</dbReference>
<evidence type="ECO:0000256" key="3">
    <source>
        <dbReference type="ARBA" id="ARBA00022448"/>
    </source>
</evidence>
<gene>
    <name evidence="10" type="primary">rarD</name>
    <name evidence="10" type="ordered locus">Gbem_1950</name>
</gene>
<dbReference type="PANTHER" id="PTHR22911">
    <property type="entry name" value="ACYL-MALONYL CONDENSING ENZYME-RELATED"/>
    <property type="match status" value="1"/>
</dbReference>
<dbReference type="InterPro" id="IPR004626">
    <property type="entry name" value="RarD"/>
</dbReference>
<dbReference type="SUPFAM" id="SSF103481">
    <property type="entry name" value="Multidrug resistance efflux transporter EmrE"/>
    <property type="match status" value="2"/>
</dbReference>
<feature type="transmembrane region" description="Helical" evidence="8">
    <location>
        <begin position="82"/>
        <end position="104"/>
    </location>
</feature>
<dbReference type="AlphaFoldDB" id="B5EBU0"/>
<feature type="transmembrane region" description="Helical" evidence="8">
    <location>
        <begin position="110"/>
        <end position="131"/>
    </location>
</feature>
<sequence>MTKPADTSELAATEARRLGVIYGLAAYLCWGFFPLYFKSVKVVPPLEMVSHRIVWSLAFLLLLITWKKAWRSMLELLTLPKSLAVLFATTLLIATNWLVFIYAISVGEVLQSSLGYFINPLVSVLLGFLFLRERLERPQWISLALAVAGVLYLAIEYGSMPWIALALALSFGLYGLIRKALHVEPLVGLTVETLLLAPFALYYLVHLNQTGAGVFLTHSTRLDLLIPMSGIVTAIPLLLFAAAAKKLRLATIGFLQYITPTMHFLLAITIFGETFTHTHLVSFLFIWSGLALYSWHAYRFVTRQQVR</sequence>
<dbReference type="InterPro" id="IPR000620">
    <property type="entry name" value="EamA_dom"/>
</dbReference>
<name>B5EBU0_CITBB</name>
<evidence type="ECO:0000313" key="11">
    <source>
        <dbReference type="Proteomes" id="UP000008825"/>
    </source>
</evidence>
<dbReference type="NCBIfam" id="TIGR00688">
    <property type="entry name" value="rarD"/>
    <property type="match status" value="1"/>
</dbReference>
<dbReference type="EMBL" id="CP001124">
    <property type="protein sequence ID" value="ACH38964.1"/>
    <property type="molecule type" value="Genomic_DNA"/>
</dbReference>
<keyword evidence="5 8" id="KW-0812">Transmembrane</keyword>
<protein>
    <submittedName>
        <fullName evidence="10">RarD protein, DMT superfamily transporter</fullName>
    </submittedName>
</protein>
<keyword evidence="6 8" id="KW-1133">Transmembrane helix</keyword>
<feature type="transmembrane region" description="Helical" evidence="8">
    <location>
        <begin position="186"/>
        <end position="204"/>
    </location>
</feature>
<evidence type="ECO:0000256" key="4">
    <source>
        <dbReference type="ARBA" id="ARBA00022475"/>
    </source>
</evidence>
<reference evidence="10 11" key="2">
    <citation type="journal article" date="2010" name="BMC Genomics">
        <title>The genome of Geobacter bemidjiensis, exemplar for the subsurface clade of Geobacter species that predominate in Fe(III)-reducing subsurface environments.</title>
        <authorList>
            <person name="Aklujkar M."/>
            <person name="Young N.D."/>
            <person name="Holmes D."/>
            <person name="Chavan M."/>
            <person name="Risso C."/>
            <person name="Kiss H.E."/>
            <person name="Han C.S."/>
            <person name="Land M.L."/>
            <person name="Lovley D.R."/>
        </authorList>
    </citation>
    <scope>NUCLEOTIDE SEQUENCE [LARGE SCALE GENOMIC DNA]</scope>
    <source>
        <strain evidence="11">ATCC BAA-1014 / DSM 16622 / JCM 12645 / Bem</strain>
    </source>
</reference>
<keyword evidence="3" id="KW-0813">Transport</keyword>
<feature type="transmembrane region" description="Helical" evidence="8">
    <location>
        <begin position="20"/>
        <end position="37"/>
    </location>
</feature>
<dbReference type="KEGG" id="gbm:Gbem_1950"/>
<evidence type="ECO:0000256" key="2">
    <source>
        <dbReference type="ARBA" id="ARBA00007362"/>
    </source>
</evidence>
<keyword evidence="11" id="KW-1185">Reference proteome</keyword>
<evidence type="ECO:0000256" key="7">
    <source>
        <dbReference type="ARBA" id="ARBA00023136"/>
    </source>
</evidence>
<feature type="domain" description="EamA" evidence="9">
    <location>
        <begin position="18"/>
        <end position="153"/>
    </location>
</feature>
<feature type="transmembrane region" description="Helical" evidence="8">
    <location>
        <begin position="224"/>
        <end position="242"/>
    </location>
</feature>
<dbReference type="HOGENOM" id="CLU_054508_1_0_7"/>
<organism evidence="10 11">
    <name type="scientific">Citrifermentans bemidjiense (strain ATCC BAA-1014 / DSM 16622 / JCM 12645 / Bem)</name>
    <name type="common">Geobacter bemidjiensis</name>
    <dbReference type="NCBI Taxonomy" id="404380"/>
    <lineage>
        <taxon>Bacteria</taxon>
        <taxon>Pseudomonadati</taxon>
        <taxon>Thermodesulfobacteriota</taxon>
        <taxon>Desulfuromonadia</taxon>
        <taxon>Geobacterales</taxon>
        <taxon>Geobacteraceae</taxon>
        <taxon>Citrifermentans</taxon>
    </lineage>
</organism>
<accession>B5EBU0</accession>
<evidence type="ECO:0000259" key="9">
    <source>
        <dbReference type="Pfam" id="PF00892"/>
    </source>
</evidence>
<comment type="subcellular location">
    <subcellularLocation>
        <location evidence="1">Cell membrane</location>
        <topology evidence="1">Multi-pass membrane protein</topology>
    </subcellularLocation>
</comment>
<feature type="transmembrane region" description="Helical" evidence="8">
    <location>
        <begin position="278"/>
        <end position="298"/>
    </location>
</feature>
<feature type="transmembrane region" description="Helical" evidence="8">
    <location>
        <begin position="161"/>
        <end position="177"/>
    </location>
</feature>
<dbReference type="OrthoDB" id="369870at2"/>
<keyword evidence="7 8" id="KW-0472">Membrane</keyword>
<dbReference type="Proteomes" id="UP000008825">
    <property type="component" value="Chromosome"/>
</dbReference>
<evidence type="ECO:0000256" key="1">
    <source>
        <dbReference type="ARBA" id="ARBA00004651"/>
    </source>
</evidence>
<dbReference type="eggNOG" id="COG2962">
    <property type="taxonomic scope" value="Bacteria"/>
</dbReference>
<feature type="transmembrane region" description="Helical" evidence="8">
    <location>
        <begin position="254"/>
        <end position="272"/>
    </location>
</feature>
<keyword evidence="4" id="KW-1003">Cell membrane</keyword>
<proteinExistence type="inferred from homology"/>
<feature type="transmembrane region" description="Helical" evidence="8">
    <location>
        <begin position="138"/>
        <end position="155"/>
    </location>
</feature>
<evidence type="ECO:0000256" key="5">
    <source>
        <dbReference type="ARBA" id="ARBA00022692"/>
    </source>
</evidence>
<comment type="similarity">
    <text evidence="2">Belongs to the EamA transporter family.</text>
</comment>
<dbReference type="RefSeq" id="WP_012530383.1">
    <property type="nucleotide sequence ID" value="NC_011146.1"/>
</dbReference>
<dbReference type="Pfam" id="PF00892">
    <property type="entry name" value="EamA"/>
    <property type="match status" value="1"/>
</dbReference>
<evidence type="ECO:0000313" key="10">
    <source>
        <dbReference type="EMBL" id="ACH38964.1"/>
    </source>
</evidence>
<feature type="transmembrane region" description="Helical" evidence="8">
    <location>
        <begin position="49"/>
        <end position="70"/>
    </location>
</feature>
<dbReference type="InterPro" id="IPR037185">
    <property type="entry name" value="EmrE-like"/>
</dbReference>
<evidence type="ECO:0000256" key="6">
    <source>
        <dbReference type="ARBA" id="ARBA00022989"/>
    </source>
</evidence>
<dbReference type="GO" id="GO:0005886">
    <property type="term" value="C:plasma membrane"/>
    <property type="evidence" value="ECO:0007669"/>
    <property type="project" value="UniProtKB-SubCell"/>
</dbReference>
<reference evidence="10 11" key="1">
    <citation type="submission" date="2008-07" db="EMBL/GenBank/DDBJ databases">
        <title>Complete sequence of Geobacter bemidjiensis BEM.</title>
        <authorList>
            <consortium name="US DOE Joint Genome Institute"/>
            <person name="Lucas S."/>
            <person name="Copeland A."/>
            <person name="Lapidus A."/>
            <person name="Glavina del Rio T."/>
            <person name="Dalin E."/>
            <person name="Tice H."/>
            <person name="Bruce D."/>
            <person name="Goodwin L."/>
            <person name="Pitluck S."/>
            <person name="Kiss H."/>
            <person name="Brettin T."/>
            <person name="Detter J.C."/>
            <person name="Han C."/>
            <person name="Kuske C.R."/>
            <person name="Schmutz J."/>
            <person name="Larimer F."/>
            <person name="Land M."/>
            <person name="Hauser L."/>
            <person name="Kyrpides N."/>
            <person name="Lykidis A."/>
            <person name="Lovley D."/>
            <person name="Richardson P."/>
        </authorList>
    </citation>
    <scope>NUCLEOTIDE SEQUENCE [LARGE SCALE GENOMIC DNA]</scope>
    <source>
        <strain evidence="11">ATCC BAA-1014 / DSM 16622 / JCM 12645 / Bem</strain>
    </source>
</reference>
<dbReference type="STRING" id="404380.Gbem_1950"/>
<evidence type="ECO:0000256" key="8">
    <source>
        <dbReference type="SAM" id="Phobius"/>
    </source>
</evidence>